<accession>A0A0W0S5D2</accession>
<evidence type="ECO:0000313" key="2">
    <source>
        <dbReference type="EMBL" id="VEB35667.1"/>
    </source>
</evidence>
<dbReference type="PATRIC" id="fig|28084.5.peg.901"/>
<gene>
    <name evidence="1" type="ORF">Lche_0835</name>
    <name evidence="2" type="ORF">NCTC11976_01474</name>
</gene>
<reference evidence="1 3" key="1">
    <citation type="submission" date="2015-11" db="EMBL/GenBank/DDBJ databases">
        <title>Genomic analysis of 38 Legionella species identifies large and diverse effector repertoires.</title>
        <authorList>
            <person name="Burstein D."/>
            <person name="Amaro F."/>
            <person name="Zusman T."/>
            <person name="Lifshitz Z."/>
            <person name="Cohen O."/>
            <person name="Gilbert J.A."/>
            <person name="Pupko T."/>
            <person name="Shuman H.A."/>
            <person name="Segal G."/>
        </authorList>
    </citation>
    <scope>NUCLEOTIDE SEQUENCE [LARGE SCALE GENOMIC DNA]</scope>
    <source>
        <strain evidence="1 3">ORW</strain>
    </source>
</reference>
<evidence type="ECO:0000313" key="4">
    <source>
        <dbReference type="Proteomes" id="UP000277577"/>
    </source>
</evidence>
<dbReference type="OrthoDB" id="5649854at2"/>
<proteinExistence type="predicted"/>
<dbReference type="Proteomes" id="UP000277577">
    <property type="component" value="Chromosome"/>
</dbReference>
<evidence type="ECO:0000313" key="1">
    <source>
        <dbReference type="EMBL" id="KTC78815.1"/>
    </source>
</evidence>
<dbReference type="Pfam" id="PF18632">
    <property type="entry name" value="DUF5630"/>
    <property type="match status" value="1"/>
</dbReference>
<organism evidence="1 3">
    <name type="scientific">Legionella cherrii</name>
    <dbReference type="NCBI Taxonomy" id="28084"/>
    <lineage>
        <taxon>Bacteria</taxon>
        <taxon>Pseudomonadati</taxon>
        <taxon>Pseudomonadota</taxon>
        <taxon>Gammaproteobacteria</taxon>
        <taxon>Legionellales</taxon>
        <taxon>Legionellaceae</taxon>
        <taxon>Legionella</taxon>
    </lineage>
</organism>
<dbReference type="RefSeq" id="WP_028382373.1">
    <property type="nucleotide sequence ID" value="NZ_CAAAIT010000002.1"/>
</dbReference>
<dbReference type="EMBL" id="LR134173">
    <property type="protein sequence ID" value="VEB35667.1"/>
    <property type="molecule type" value="Genomic_DNA"/>
</dbReference>
<keyword evidence="4" id="KW-1185">Reference proteome</keyword>
<dbReference type="AlphaFoldDB" id="A0A0W0S5D2"/>
<protein>
    <recommendedName>
        <fullName evidence="5">Ankyrin repeat protein</fullName>
    </recommendedName>
</protein>
<dbReference type="InterPro" id="IPR040808">
    <property type="entry name" value="DUF5630"/>
</dbReference>
<dbReference type="EMBL" id="LNXW01000013">
    <property type="protein sequence ID" value="KTC78815.1"/>
    <property type="molecule type" value="Genomic_DNA"/>
</dbReference>
<dbReference type="STRING" id="28084.Lche_0835"/>
<name>A0A0W0S5D2_9GAMM</name>
<evidence type="ECO:0008006" key="5">
    <source>
        <dbReference type="Google" id="ProtNLM"/>
    </source>
</evidence>
<sequence length="280" mass="33000">MYSFFNFKTFNTALKLTAQDRLFIYVFNQANDNRKLALIKNQKIEAIARIAHHDRTFEAFCNREELKDYWEKIWSAAGVVLSQQKNLPLILFFSHPQLNQFNLVRGTYFYYLSQEVRKEMKIDFGFSEMEAIKMAIRYGSVHATQRYNEYIYSKLQHENNKKSETLYQELISNSKLMLPHYGSYGYMVFAEAMAHYCFWLLQNHELEKAQEIYILVLESLDYAQLILKDSQYSIQNASMGLGLKYSNSLGFESPSQAKDFFMNQYDALLEPVQTTRVPPQ</sequence>
<reference evidence="2 4" key="2">
    <citation type="submission" date="2018-12" db="EMBL/GenBank/DDBJ databases">
        <authorList>
            <consortium name="Pathogen Informatics"/>
        </authorList>
    </citation>
    <scope>NUCLEOTIDE SEQUENCE [LARGE SCALE GENOMIC DNA]</scope>
    <source>
        <strain evidence="2 4">NCTC11976</strain>
    </source>
</reference>
<dbReference type="Proteomes" id="UP000054921">
    <property type="component" value="Unassembled WGS sequence"/>
</dbReference>
<evidence type="ECO:0000313" key="3">
    <source>
        <dbReference type="Proteomes" id="UP000054921"/>
    </source>
</evidence>